<dbReference type="SUPFAM" id="SSF69618">
    <property type="entry name" value="HemD-like"/>
    <property type="match status" value="1"/>
</dbReference>
<evidence type="ECO:0000313" key="2">
    <source>
        <dbReference type="EMBL" id="PBK80570.1"/>
    </source>
</evidence>
<dbReference type="Gene3D" id="3.40.50.10090">
    <property type="match status" value="1"/>
</dbReference>
<dbReference type="OrthoDB" id="5595751at2759"/>
<dbReference type="STRING" id="47427.A0A2H3CFE2"/>
<dbReference type="EMBL" id="KZ293743">
    <property type="protein sequence ID" value="PBK80570.1"/>
    <property type="molecule type" value="Genomic_DNA"/>
</dbReference>
<evidence type="ECO:0008006" key="4">
    <source>
        <dbReference type="Google" id="ProtNLM"/>
    </source>
</evidence>
<proteinExistence type="predicted"/>
<gene>
    <name evidence="2" type="ORF">ARMGADRAFT_1092135</name>
</gene>
<dbReference type="GO" id="GO:0004852">
    <property type="term" value="F:uroporphyrinogen-III synthase activity"/>
    <property type="evidence" value="ECO:0007669"/>
    <property type="project" value="InterPro"/>
</dbReference>
<accession>A0A2H3CFE2</accession>
<organism evidence="2 3">
    <name type="scientific">Armillaria gallica</name>
    <name type="common">Bulbous honey fungus</name>
    <name type="synonym">Armillaria bulbosa</name>
    <dbReference type="NCBI Taxonomy" id="47427"/>
    <lineage>
        <taxon>Eukaryota</taxon>
        <taxon>Fungi</taxon>
        <taxon>Dikarya</taxon>
        <taxon>Basidiomycota</taxon>
        <taxon>Agaricomycotina</taxon>
        <taxon>Agaricomycetes</taxon>
        <taxon>Agaricomycetidae</taxon>
        <taxon>Agaricales</taxon>
        <taxon>Marasmiineae</taxon>
        <taxon>Physalacriaceae</taxon>
        <taxon>Armillaria</taxon>
    </lineage>
</organism>
<dbReference type="InterPro" id="IPR036108">
    <property type="entry name" value="4pyrrol_syn_uPrphyn_synt_sf"/>
</dbReference>
<dbReference type="AlphaFoldDB" id="A0A2H3CFE2"/>
<protein>
    <recommendedName>
        <fullName evidence="4">Hydroxymethylbilane hydrolyase [cyclizing]</fullName>
    </recommendedName>
</protein>
<evidence type="ECO:0000256" key="1">
    <source>
        <dbReference type="SAM" id="MobiDB-lite"/>
    </source>
</evidence>
<evidence type="ECO:0000313" key="3">
    <source>
        <dbReference type="Proteomes" id="UP000217790"/>
    </source>
</evidence>
<dbReference type="GO" id="GO:0033014">
    <property type="term" value="P:tetrapyrrole biosynthetic process"/>
    <property type="evidence" value="ECO:0007669"/>
    <property type="project" value="InterPro"/>
</dbReference>
<name>A0A2H3CFE2_ARMGA</name>
<dbReference type="Proteomes" id="UP000217790">
    <property type="component" value="Unassembled WGS sequence"/>
</dbReference>
<dbReference type="InParanoid" id="A0A2H3CFE2"/>
<sequence>MASKANVVLLREPTPSSDSDQDRYEAAFAAAKYAPFSIPVLETVLTNIAELASATEQSDFDGVIVTSARSCETWDKANGAEKDDKISLLCCRKGYCLDATFQHAQRRHPWRIFGNRRAARQLHSGFTALRDCLRAIAPFELIEDDSSVEPKMPPFHSSRSTIGRPEVSIKMTEVARFLNFENLRRKFGRMLV</sequence>
<keyword evidence="3" id="KW-1185">Reference proteome</keyword>
<feature type="region of interest" description="Disordered" evidence="1">
    <location>
        <begin position="1"/>
        <end position="21"/>
    </location>
</feature>
<reference evidence="3" key="1">
    <citation type="journal article" date="2017" name="Nat. Ecol. Evol.">
        <title>Genome expansion and lineage-specific genetic innovations in the forest pathogenic fungi Armillaria.</title>
        <authorList>
            <person name="Sipos G."/>
            <person name="Prasanna A.N."/>
            <person name="Walter M.C."/>
            <person name="O'Connor E."/>
            <person name="Balint B."/>
            <person name="Krizsan K."/>
            <person name="Kiss B."/>
            <person name="Hess J."/>
            <person name="Varga T."/>
            <person name="Slot J."/>
            <person name="Riley R."/>
            <person name="Boka B."/>
            <person name="Rigling D."/>
            <person name="Barry K."/>
            <person name="Lee J."/>
            <person name="Mihaltcheva S."/>
            <person name="LaButti K."/>
            <person name="Lipzen A."/>
            <person name="Waldron R."/>
            <person name="Moloney N.M."/>
            <person name="Sperisen C."/>
            <person name="Kredics L."/>
            <person name="Vagvoelgyi C."/>
            <person name="Patrignani A."/>
            <person name="Fitzpatrick D."/>
            <person name="Nagy I."/>
            <person name="Doyle S."/>
            <person name="Anderson J.B."/>
            <person name="Grigoriev I.V."/>
            <person name="Gueldener U."/>
            <person name="Muensterkoetter M."/>
            <person name="Nagy L.G."/>
        </authorList>
    </citation>
    <scope>NUCLEOTIDE SEQUENCE [LARGE SCALE GENOMIC DNA]</scope>
    <source>
        <strain evidence="3">Ar21-2</strain>
    </source>
</reference>